<comment type="caution">
    <text evidence="1">The sequence shown here is derived from an EMBL/GenBank/DDBJ whole genome shotgun (WGS) entry which is preliminary data.</text>
</comment>
<evidence type="ECO:0000313" key="2">
    <source>
        <dbReference type="Proteomes" id="UP001186974"/>
    </source>
</evidence>
<reference evidence="1" key="1">
    <citation type="submission" date="2024-09" db="EMBL/GenBank/DDBJ databases">
        <title>Black Yeasts Isolated from many extreme environments.</title>
        <authorList>
            <person name="Coleine C."/>
            <person name="Stajich J.E."/>
            <person name="Selbmann L."/>
        </authorList>
    </citation>
    <scope>NUCLEOTIDE SEQUENCE</scope>
    <source>
        <strain evidence="1">CCFEE 5737</strain>
    </source>
</reference>
<sequence length="203" mass="22444">MARLNTRVSSSVSREPSIYRDRTPAHETRQSTAVSPSPSPSSDKENRDQRSELSGGKSKGKRSMAPPDLPTPESDGSRSNKRRRTGDGSRPFSDRDGARRGPETGAEREGVPGSDWYDPDEDPTIRRQNKMNIRENFRNLTDRQNDLTPEELKHVVLKANKHMSKVKQTSDATLDSALLVVASDVALRKASELVFGDSSIGLN</sequence>
<gene>
    <name evidence="1" type="ORF">LTS18_000661</name>
</gene>
<organism evidence="1 2">
    <name type="scientific">Coniosporium uncinatum</name>
    <dbReference type="NCBI Taxonomy" id="93489"/>
    <lineage>
        <taxon>Eukaryota</taxon>
        <taxon>Fungi</taxon>
        <taxon>Dikarya</taxon>
        <taxon>Ascomycota</taxon>
        <taxon>Pezizomycotina</taxon>
        <taxon>Dothideomycetes</taxon>
        <taxon>Dothideomycetes incertae sedis</taxon>
        <taxon>Coniosporium</taxon>
    </lineage>
</organism>
<proteinExistence type="predicted"/>
<protein>
    <submittedName>
        <fullName evidence="1">Uncharacterized protein</fullName>
    </submittedName>
</protein>
<name>A0ACC3DFI5_9PEZI</name>
<dbReference type="EMBL" id="JAWDJW010005297">
    <property type="protein sequence ID" value="KAK3068433.1"/>
    <property type="molecule type" value="Genomic_DNA"/>
</dbReference>
<dbReference type="Proteomes" id="UP001186974">
    <property type="component" value="Unassembled WGS sequence"/>
</dbReference>
<feature type="non-terminal residue" evidence="1">
    <location>
        <position position="203"/>
    </location>
</feature>
<keyword evidence="2" id="KW-1185">Reference proteome</keyword>
<accession>A0ACC3DFI5</accession>
<evidence type="ECO:0000313" key="1">
    <source>
        <dbReference type="EMBL" id="KAK3068433.1"/>
    </source>
</evidence>